<sequence length="549" mass="62784">MDTLITSSIDGAEIDITVVRKRENTTPLPAILNFTIYADSVNINDAILPATKGYVGVLATSRGKRRSSNKIHPYVHEHKDVYAVIDWISKQPWNTQEVGMFGGSYNGFTQWASMKNKVHPALKTIVPSVTAAPGIDVPRENNIFFNFPYKWISYVTENKYLFHTSPQRWNDLNTNWYASGVAYNKMDSIDGTPNPLFQEWISHPTYDDYWQGMIPYKEEFAHIDIPVLTTTGYYDDAQRGALYYYREHMKYNPNAEHYVLIGPYDHWGAQSTPTTNLRGYALDEVARIDIKNKLIFEWYDYILKGAEKPAILKDKVNFQVMNTNKWVHRSSFENMSDDTIPFYLNTQKEGEVYTLGNTPQSTKQEHLLQIDLANHSTQNNANYYPWPIAKDSIDLKEGLVFISEAFAEDKIINGAFSGELIVTTNKKDFDYSVLLYELTTEGKYFHLSYHIGRASHTHSMEERTLLTPHQPTSITFNDTRIISKQMKKGSKMVVVITGNKNPNAQINYGTGKDVSTESFADADEPLELKISSESWVNIPVLKESVDFKL</sequence>
<dbReference type="GO" id="GO:0008239">
    <property type="term" value="F:dipeptidyl-peptidase activity"/>
    <property type="evidence" value="ECO:0007669"/>
    <property type="project" value="InterPro"/>
</dbReference>
<evidence type="ECO:0000313" key="3">
    <source>
        <dbReference type="EMBL" id="AZQ65577.1"/>
    </source>
</evidence>
<dbReference type="SUPFAM" id="SSF49785">
    <property type="entry name" value="Galactose-binding domain-like"/>
    <property type="match status" value="1"/>
</dbReference>
<accession>A0A3Q9FQY0</accession>
<dbReference type="Gene3D" id="1.10.3020.10">
    <property type="entry name" value="alpha-amino acid ester hydrolase ( Helical cap domain)"/>
    <property type="match status" value="1"/>
</dbReference>
<dbReference type="Gene3D" id="3.40.50.1820">
    <property type="entry name" value="alpha/beta hydrolase"/>
    <property type="match status" value="1"/>
</dbReference>
<dbReference type="SUPFAM" id="SSF53474">
    <property type="entry name" value="alpha/beta-Hydrolases"/>
    <property type="match status" value="1"/>
</dbReference>
<dbReference type="InterPro" id="IPR005674">
    <property type="entry name" value="CocE/Ser_esterase"/>
</dbReference>
<dbReference type="Pfam" id="PF08530">
    <property type="entry name" value="PepX_C"/>
    <property type="match status" value="1"/>
</dbReference>
<dbReference type="InterPro" id="IPR013736">
    <property type="entry name" value="Xaa-Pro_dipept_C"/>
</dbReference>
<dbReference type="OrthoDB" id="319764at2"/>
<evidence type="ECO:0000313" key="4">
    <source>
        <dbReference type="Proteomes" id="UP000267268"/>
    </source>
</evidence>
<proteinExistence type="predicted"/>
<dbReference type="InterPro" id="IPR008979">
    <property type="entry name" value="Galactose-bd-like_sf"/>
</dbReference>
<dbReference type="Gene3D" id="2.60.120.260">
    <property type="entry name" value="Galactose-binding domain-like"/>
    <property type="match status" value="1"/>
</dbReference>
<protein>
    <submittedName>
        <fullName evidence="3">CocE/NonD family hydrolase</fullName>
    </submittedName>
</protein>
<name>A0A3Q9FQY0_9BACT</name>
<dbReference type="InterPro" id="IPR000383">
    <property type="entry name" value="Xaa-Pro-like_dom"/>
</dbReference>
<keyword evidence="1 3" id="KW-0378">Hydrolase</keyword>
<dbReference type="EMBL" id="CP034563">
    <property type="protein sequence ID" value="AZQ65577.1"/>
    <property type="molecule type" value="Genomic_DNA"/>
</dbReference>
<dbReference type="AlphaFoldDB" id="A0A3Q9FQY0"/>
<organism evidence="3 4">
    <name type="scientific">Flammeovirga pectinis</name>
    <dbReference type="NCBI Taxonomy" id="2494373"/>
    <lineage>
        <taxon>Bacteria</taxon>
        <taxon>Pseudomonadati</taxon>
        <taxon>Bacteroidota</taxon>
        <taxon>Cytophagia</taxon>
        <taxon>Cytophagales</taxon>
        <taxon>Flammeovirgaceae</taxon>
        <taxon>Flammeovirga</taxon>
    </lineage>
</organism>
<dbReference type="KEGG" id="fll:EI427_20990"/>
<dbReference type="Pfam" id="PF02129">
    <property type="entry name" value="Peptidase_S15"/>
    <property type="match status" value="1"/>
</dbReference>
<dbReference type="InterPro" id="IPR029058">
    <property type="entry name" value="AB_hydrolase_fold"/>
</dbReference>
<keyword evidence="4" id="KW-1185">Reference proteome</keyword>
<gene>
    <name evidence="3" type="ORF">EI427_20990</name>
</gene>
<evidence type="ECO:0000259" key="2">
    <source>
        <dbReference type="SMART" id="SM00939"/>
    </source>
</evidence>
<dbReference type="Proteomes" id="UP000267268">
    <property type="component" value="Chromosome 2"/>
</dbReference>
<evidence type="ECO:0000256" key="1">
    <source>
        <dbReference type="ARBA" id="ARBA00022801"/>
    </source>
</evidence>
<dbReference type="SMART" id="SM00939">
    <property type="entry name" value="PepX_C"/>
    <property type="match status" value="1"/>
</dbReference>
<reference evidence="3 4" key="1">
    <citation type="submission" date="2018-12" db="EMBL/GenBank/DDBJ databases">
        <title>Flammeovirga pectinis sp. nov., isolated from the gut of the Korean scallop, Patinopecten yessoensis.</title>
        <authorList>
            <person name="Bae J.-W."/>
            <person name="Jeong Y.-S."/>
            <person name="Kang W."/>
        </authorList>
    </citation>
    <scope>NUCLEOTIDE SEQUENCE [LARGE SCALE GENOMIC DNA]</scope>
    <source>
        <strain evidence="3 4">L12M1</strain>
    </source>
</reference>
<dbReference type="NCBIfam" id="TIGR00976">
    <property type="entry name" value="CocE_NonD"/>
    <property type="match status" value="1"/>
</dbReference>
<feature type="domain" description="Xaa-Pro dipeptidyl-peptidase C-terminal" evidence="2">
    <location>
        <begin position="296"/>
        <end position="529"/>
    </location>
</feature>